<dbReference type="PANTHER" id="PTHR35807:SF2">
    <property type="entry name" value="TRANSCRIPTIONAL ACTIVATOR DOMAIN"/>
    <property type="match status" value="1"/>
</dbReference>
<dbReference type="SMART" id="SM01043">
    <property type="entry name" value="BTAD"/>
    <property type="match status" value="1"/>
</dbReference>
<organism evidence="2 3">
    <name type="scientific">Luoshenia tenuis</name>
    <dbReference type="NCBI Taxonomy" id="2763654"/>
    <lineage>
        <taxon>Bacteria</taxon>
        <taxon>Bacillati</taxon>
        <taxon>Bacillota</taxon>
        <taxon>Clostridia</taxon>
        <taxon>Christensenellales</taxon>
        <taxon>Christensenellaceae</taxon>
        <taxon>Luoshenia</taxon>
    </lineage>
</organism>
<dbReference type="RefSeq" id="WP_249284628.1">
    <property type="nucleotide sequence ID" value="NZ_JACRSO010000001.1"/>
</dbReference>
<dbReference type="InterPro" id="IPR005158">
    <property type="entry name" value="BTAD"/>
</dbReference>
<dbReference type="Gene3D" id="1.10.10.10">
    <property type="entry name" value="Winged helix-like DNA-binding domain superfamily/Winged helix DNA-binding domain"/>
    <property type="match status" value="1"/>
</dbReference>
<dbReference type="GO" id="GO:0006355">
    <property type="term" value="P:regulation of DNA-templated transcription"/>
    <property type="evidence" value="ECO:0007669"/>
    <property type="project" value="InterPro"/>
</dbReference>
<dbReference type="Gene3D" id="1.25.40.10">
    <property type="entry name" value="Tetratricopeptide repeat domain"/>
    <property type="match status" value="1"/>
</dbReference>
<dbReference type="GO" id="GO:0003677">
    <property type="term" value="F:DNA binding"/>
    <property type="evidence" value="ECO:0007669"/>
    <property type="project" value="InterPro"/>
</dbReference>
<dbReference type="AlphaFoldDB" id="A0A926HN09"/>
<dbReference type="InterPro" id="IPR016032">
    <property type="entry name" value="Sig_transdc_resp-reg_C-effctor"/>
</dbReference>
<dbReference type="SUPFAM" id="SSF46894">
    <property type="entry name" value="C-terminal effector domain of the bipartite response regulators"/>
    <property type="match status" value="1"/>
</dbReference>
<dbReference type="EMBL" id="JACRSO010000001">
    <property type="protein sequence ID" value="MBC8528651.1"/>
    <property type="molecule type" value="Genomic_DNA"/>
</dbReference>
<dbReference type="InterPro" id="IPR036388">
    <property type="entry name" value="WH-like_DNA-bd_sf"/>
</dbReference>
<gene>
    <name evidence="2" type="ORF">H8699_04260</name>
</gene>
<reference evidence="2" key="1">
    <citation type="submission" date="2020-08" db="EMBL/GenBank/DDBJ databases">
        <title>Genome public.</title>
        <authorList>
            <person name="Liu C."/>
            <person name="Sun Q."/>
        </authorList>
    </citation>
    <scope>NUCLEOTIDE SEQUENCE</scope>
    <source>
        <strain evidence="2">NSJ-44</strain>
    </source>
</reference>
<feature type="domain" description="Bacterial transcriptional activator" evidence="1">
    <location>
        <begin position="110"/>
        <end position="252"/>
    </location>
</feature>
<sequence length="396" mass="46866">MKNIQPLQIKMFEKFTVSNEHFEYPTGKKKNKQLSTLVAYLLANRNIEVSREKLFETLWTEENSNPGGALRNLVYRARQAFAPFFPQQKVDCILLKGNTYAWNPEIPCVLDIDVFDDYYRKAGAAKDADEKYENLKNAISVYSGDFLSDMQDEEWVTFASMYYQRKYMECILGVCDYLKAHERFEEILDLVDSVNKVERMYEKIHEYYLEALLAMGQFQRAMDYYYYVVDLFYCKLGVDITGTLHDVYTRIVQVIPDYKVSIRNLEDRLREDAQPSGSFYCNYEVFKNIYRFNARSIRRARNARFLILLTLEDRRASAAPSETMEQQMEMLKQIIFDQLRRNDVFTRFSATQFSIILSAQNENNCMIAINRIVQKFDQKNKQQDIRILWDVKQIEG</sequence>
<name>A0A926HN09_9FIRM</name>
<proteinExistence type="predicted"/>
<dbReference type="Proteomes" id="UP000654279">
    <property type="component" value="Unassembled WGS sequence"/>
</dbReference>
<evidence type="ECO:0000313" key="2">
    <source>
        <dbReference type="EMBL" id="MBC8528651.1"/>
    </source>
</evidence>
<dbReference type="InterPro" id="IPR011990">
    <property type="entry name" value="TPR-like_helical_dom_sf"/>
</dbReference>
<evidence type="ECO:0000259" key="1">
    <source>
        <dbReference type="SMART" id="SM01043"/>
    </source>
</evidence>
<keyword evidence="3" id="KW-1185">Reference proteome</keyword>
<dbReference type="InterPro" id="IPR051677">
    <property type="entry name" value="AfsR-DnrI-RedD_regulator"/>
</dbReference>
<dbReference type="PANTHER" id="PTHR35807">
    <property type="entry name" value="TRANSCRIPTIONAL REGULATOR REDD-RELATED"/>
    <property type="match status" value="1"/>
</dbReference>
<evidence type="ECO:0000313" key="3">
    <source>
        <dbReference type="Proteomes" id="UP000654279"/>
    </source>
</evidence>
<dbReference type="SUPFAM" id="SSF48452">
    <property type="entry name" value="TPR-like"/>
    <property type="match status" value="1"/>
</dbReference>
<protein>
    <recommendedName>
        <fullName evidence="1">Bacterial transcriptional activator domain-containing protein</fullName>
    </recommendedName>
</protein>
<comment type="caution">
    <text evidence="2">The sequence shown here is derived from an EMBL/GenBank/DDBJ whole genome shotgun (WGS) entry which is preliminary data.</text>
</comment>
<accession>A0A926HN09</accession>
<dbReference type="Pfam" id="PF03704">
    <property type="entry name" value="BTAD"/>
    <property type="match status" value="1"/>
</dbReference>